<name>A0A9Q3D737_9BASI</name>
<sequence length="130" mass="14310">MRGVQHWTNINRSWANTGGPVPPQGNPIGVAPEFYKIDTDSEGSDEIYGKELEITTPIQERRIQFTSLSPVTASTTIHKVIRSPQPPQTPIRSPARPSTFASTSTNIQPPMASTSRDPISSEPESVFDHR</sequence>
<evidence type="ECO:0000256" key="1">
    <source>
        <dbReference type="SAM" id="MobiDB-lite"/>
    </source>
</evidence>
<gene>
    <name evidence="2" type="ORF">O181_036785</name>
</gene>
<dbReference type="AlphaFoldDB" id="A0A9Q3D737"/>
<dbReference type="EMBL" id="AVOT02013981">
    <property type="protein sequence ID" value="MBW0497070.1"/>
    <property type="molecule type" value="Genomic_DNA"/>
</dbReference>
<evidence type="ECO:0000313" key="3">
    <source>
        <dbReference type="Proteomes" id="UP000765509"/>
    </source>
</evidence>
<feature type="region of interest" description="Disordered" evidence="1">
    <location>
        <begin position="78"/>
        <end position="130"/>
    </location>
</feature>
<feature type="compositionally biased region" description="Polar residues" evidence="1">
    <location>
        <begin position="99"/>
        <end position="118"/>
    </location>
</feature>
<feature type="region of interest" description="Disordered" evidence="1">
    <location>
        <begin position="12"/>
        <end position="32"/>
    </location>
</feature>
<organism evidence="2 3">
    <name type="scientific">Austropuccinia psidii MF-1</name>
    <dbReference type="NCBI Taxonomy" id="1389203"/>
    <lineage>
        <taxon>Eukaryota</taxon>
        <taxon>Fungi</taxon>
        <taxon>Dikarya</taxon>
        <taxon>Basidiomycota</taxon>
        <taxon>Pucciniomycotina</taxon>
        <taxon>Pucciniomycetes</taxon>
        <taxon>Pucciniales</taxon>
        <taxon>Sphaerophragmiaceae</taxon>
        <taxon>Austropuccinia</taxon>
    </lineage>
</organism>
<comment type="caution">
    <text evidence="2">The sequence shown here is derived from an EMBL/GenBank/DDBJ whole genome shotgun (WGS) entry which is preliminary data.</text>
</comment>
<reference evidence="2" key="1">
    <citation type="submission" date="2021-03" db="EMBL/GenBank/DDBJ databases">
        <title>Draft genome sequence of rust myrtle Austropuccinia psidii MF-1, a brazilian biotype.</title>
        <authorList>
            <person name="Quecine M.C."/>
            <person name="Pachon D.M.R."/>
            <person name="Bonatelli M.L."/>
            <person name="Correr F.H."/>
            <person name="Franceschini L.M."/>
            <person name="Leite T.F."/>
            <person name="Margarido G.R.A."/>
            <person name="Almeida C.A."/>
            <person name="Ferrarezi J.A."/>
            <person name="Labate C.A."/>
        </authorList>
    </citation>
    <scope>NUCLEOTIDE SEQUENCE</scope>
    <source>
        <strain evidence="2">MF-1</strain>
    </source>
</reference>
<proteinExistence type="predicted"/>
<keyword evidence="3" id="KW-1185">Reference proteome</keyword>
<protein>
    <submittedName>
        <fullName evidence="2">Uncharacterized protein</fullName>
    </submittedName>
</protein>
<evidence type="ECO:0000313" key="2">
    <source>
        <dbReference type="EMBL" id="MBW0497070.1"/>
    </source>
</evidence>
<dbReference type="Proteomes" id="UP000765509">
    <property type="component" value="Unassembled WGS sequence"/>
</dbReference>
<accession>A0A9Q3D737</accession>